<accession>A0A8R1Y715</accession>
<proteinExistence type="predicted"/>
<dbReference type="SUPFAM" id="SSF52151">
    <property type="entry name" value="FabD/lysophospholipase-like"/>
    <property type="match status" value="1"/>
</dbReference>
<dbReference type="EnsemblMetazoa" id="PPA06172.1">
    <property type="protein sequence ID" value="PPA06172.1"/>
    <property type="gene ID" value="WBGene00095726"/>
</dbReference>
<keyword evidence="8" id="KW-1185">Reference proteome</keyword>
<dbReference type="GO" id="GO:0005739">
    <property type="term" value="C:mitochondrion"/>
    <property type="evidence" value="ECO:0000318"/>
    <property type="project" value="GO_Central"/>
</dbReference>
<comment type="catalytic activity">
    <reaction evidence="6">
        <text>a 1,2-diacyl-sn-glycero-3-phosphocholine + H2O = a 1-acyl-sn-glycero-3-phosphocholine + a fatty acid + H(+)</text>
        <dbReference type="Rhea" id="RHEA:15801"/>
        <dbReference type="ChEBI" id="CHEBI:15377"/>
        <dbReference type="ChEBI" id="CHEBI:15378"/>
        <dbReference type="ChEBI" id="CHEBI:28868"/>
        <dbReference type="ChEBI" id="CHEBI:57643"/>
        <dbReference type="ChEBI" id="CHEBI:58168"/>
        <dbReference type="EC" id="3.1.1.4"/>
    </reaction>
    <physiologicalReaction direction="left-to-right" evidence="6">
        <dbReference type="Rhea" id="RHEA:15802"/>
    </physiologicalReaction>
</comment>
<dbReference type="EC" id="3.1.1.4" evidence="1"/>
<accession>A0A2A6BJM1</accession>
<dbReference type="SMART" id="SM00248">
    <property type="entry name" value="ANK"/>
    <property type="match status" value="2"/>
</dbReference>
<dbReference type="GO" id="GO:2000304">
    <property type="term" value="P:positive regulation of ceramide biosynthetic process"/>
    <property type="evidence" value="ECO:0000318"/>
    <property type="project" value="GO_Central"/>
</dbReference>
<evidence type="ECO:0000256" key="1">
    <source>
        <dbReference type="ARBA" id="ARBA00013278"/>
    </source>
</evidence>
<dbReference type="InterPro" id="IPR016035">
    <property type="entry name" value="Acyl_Trfase/lysoPLipase"/>
</dbReference>
<evidence type="ECO:0000313" key="7">
    <source>
        <dbReference type="EnsemblMetazoa" id="PPA06172.1"/>
    </source>
</evidence>
<dbReference type="InterPro" id="IPR002641">
    <property type="entry name" value="PNPLA_dom"/>
</dbReference>
<reference evidence="8" key="1">
    <citation type="journal article" date="2008" name="Nat. Genet.">
        <title>The Pristionchus pacificus genome provides a unique perspective on nematode lifestyle and parasitism.</title>
        <authorList>
            <person name="Dieterich C."/>
            <person name="Clifton S.W."/>
            <person name="Schuster L.N."/>
            <person name="Chinwalla A."/>
            <person name="Delehaunty K."/>
            <person name="Dinkelacker I."/>
            <person name="Fulton L."/>
            <person name="Fulton R."/>
            <person name="Godfrey J."/>
            <person name="Minx P."/>
            <person name="Mitreva M."/>
            <person name="Roeseler W."/>
            <person name="Tian H."/>
            <person name="Witte H."/>
            <person name="Yang S.P."/>
            <person name="Wilson R.K."/>
            <person name="Sommer R.J."/>
        </authorList>
    </citation>
    <scope>NUCLEOTIDE SEQUENCE [LARGE SCALE GENOMIC DNA]</scope>
    <source>
        <strain evidence="8">PS312</strain>
    </source>
</reference>
<keyword evidence="5" id="KW-0443">Lipid metabolism</keyword>
<evidence type="ECO:0000256" key="4">
    <source>
        <dbReference type="ARBA" id="ARBA00023043"/>
    </source>
</evidence>
<dbReference type="AlphaFoldDB" id="A0A2A6BJM1"/>
<evidence type="ECO:0000256" key="5">
    <source>
        <dbReference type="ARBA" id="ARBA00023098"/>
    </source>
</evidence>
<organism evidence="7 8">
    <name type="scientific">Pristionchus pacificus</name>
    <name type="common">Parasitic nematode worm</name>
    <dbReference type="NCBI Taxonomy" id="54126"/>
    <lineage>
        <taxon>Eukaryota</taxon>
        <taxon>Metazoa</taxon>
        <taxon>Ecdysozoa</taxon>
        <taxon>Nematoda</taxon>
        <taxon>Chromadorea</taxon>
        <taxon>Rhabditida</taxon>
        <taxon>Rhabditina</taxon>
        <taxon>Diplogasteromorpha</taxon>
        <taxon>Diplogasteroidea</taxon>
        <taxon>Neodiplogasteridae</taxon>
        <taxon>Pristionchus</taxon>
    </lineage>
</organism>
<dbReference type="PANTHER" id="PTHR24139">
    <property type="entry name" value="CALCIUM-INDEPENDENT PHOSPHOLIPASE A2"/>
    <property type="match status" value="1"/>
</dbReference>
<keyword evidence="2" id="KW-0677">Repeat</keyword>
<evidence type="ECO:0000256" key="3">
    <source>
        <dbReference type="ARBA" id="ARBA00022801"/>
    </source>
</evidence>
<reference evidence="7" key="2">
    <citation type="submission" date="2022-06" db="UniProtKB">
        <authorList>
            <consortium name="EnsemblMetazoa"/>
        </authorList>
    </citation>
    <scope>IDENTIFICATION</scope>
    <source>
        <strain evidence="7">PS312</strain>
    </source>
</reference>
<keyword evidence="4" id="KW-0040">ANK repeat</keyword>
<keyword evidence="3" id="KW-0378">Hydrolase</keyword>
<dbReference type="GO" id="GO:0016042">
    <property type="term" value="P:lipid catabolic process"/>
    <property type="evidence" value="ECO:0007669"/>
    <property type="project" value="UniProtKB-UniRule"/>
</dbReference>
<dbReference type="InterPro" id="IPR002110">
    <property type="entry name" value="Ankyrin_rpt"/>
</dbReference>
<dbReference type="Gene3D" id="1.25.40.20">
    <property type="entry name" value="Ankyrin repeat-containing domain"/>
    <property type="match status" value="1"/>
</dbReference>
<dbReference type="Proteomes" id="UP000005239">
    <property type="component" value="Unassembled WGS sequence"/>
</dbReference>
<dbReference type="PROSITE" id="PS51635">
    <property type="entry name" value="PNPLA"/>
    <property type="match status" value="1"/>
</dbReference>
<dbReference type="PROSITE" id="PS50088">
    <property type="entry name" value="ANK_REPEAT"/>
    <property type="match status" value="2"/>
</dbReference>
<dbReference type="InterPro" id="IPR047148">
    <property type="entry name" value="PLPL9"/>
</dbReference>
<dbReference type="GO" id="GO:0052816">
    <property type="term" value="F:long-chain fatty acyl-CoA hydrolase activity"/>
    <property type="evidence" value="ECO:0000318"/>
    <property type="project" value="GO_Central"/>
</dbReference>
<name>A0A2A6BJM1_PRIPA</name>
<dbReference type="PROSITE" id="PS50297">
    <property type="entry name" value="ANK_REP_REGION"/>
    <property type="match status" value="2"/>
</dbReference>
<dbReference type="Pfam" id="PF13637">
    <property type="entry name" value="Ank_4"/>
    <property type="match status" value="1"/>
</dbReference>
<dbReference type="Pfam" id="PF01734">
    <property type="entry name" value="Patatin"/>
    <property type="match status" value="1"/>
</dbReference>
<evidence type="ECO:0000256" key="6">
    <source>
        <dbReference type="ARBA" id="ARBA00023422"/>
    </source>
</evidence>
<dbReference type="PANTHER" id="PTHR24139:SF34">
    <property type="entry name" value="85_88 KDA CALCIUM-INDEPENDENT PHOSPHOLIPASE A2"/>
    <property type="match status" value="1"/>
</dbReference>
<dbReference type="Gene3D" id="3.40.1090.10">
    <property type="entry name" value="Cytosolic phospholipase A2 catalytic domain"/>
    <property type="match status" value="1"/>
</dbReference>
<evidence type="ECO:0000256" key="2">
    <source>
        <dbReference type="ARBA" id="ARBA00022737"/>
    </source>
</evidence>
<evidence type="ECO:0000313" key="8">
    <source>
        <dbReference type="Proteomes" id="UP000005239"/>
    </source>
</evidence>
<sequence length="1009" mass="114953">MASEDKRHMWTLEDWAMLLDHHLTEATSKHCMFYMGESILKLEEKELQEQEKKFKISETNENALKDWAPMENAALTKLSSEPKHGQAAVYEKKKGDAYKIIVTLPDPKFEIVVERRIIYLEAKGKELPEAKSNGEKEHLLYIWELAKLMDCVITYFIKRKSRSVMKERLTHAMELLSTVNSIGISSIRKACSTENLAFRRLINFMCVGSKSPFISAHNERSDFNKCIFFWRSADSWEGNAIVHEKKQMIAAIRAVAMGRKAHPLHAAIECGDLDSIVLLLANGVDPNAKNRQGHRPLYDALLNGDVNVVKALLLFGADPKKELAKGKSFKDVARANPDFAEIVNIADENFEYKALEMDEFERRRFEKAFIEIERSLNEGAEIHNLLSLDGGGIRGLVLIEIMDALEKKYGPALLDRFKWVAGTSTGAIMALALGQGKTIAEVRKLYFRLKDLVFYRKTKFNPYPVKPLESFLKREFEEGSDMRSLDNGASQNPEKRRKNVAVTTADYSETTAKLRLFRNYPVPGLKEEDNKKSMEFKVWEAARSSSAAPMYFPPCDQKYVDGGLIANNPVLPLIGDFVTCQEASALGLGPAPNSKPAKLGVVLSLGTGWKPLANAKQLQQPELQLSACQGFGIDIFGLPTYVQTFYKTYSQLLKGMKNQILRSESSLQNARDWAFSMNGAFFRFNLNMDDSFALDETNNVKLIDLMWRTRVHMRKQKTLVDLFVKLLSKTTMESDGKKPDEVSVDTAIDQGEDKVSEFAWSDNDAAPPPKIEPSNETYVASAKAELENDPRARAQFFENDKLHLAISPDGENYLRMARKELEVDEKRVRARARFVEHENMPLAIAKEEYVKYIEYAREELEFDPNAPSRARFVAHSNMPLAIEKEEYVKYVEYAREEIENDPNIRPRAQFVAHSNKPLAIEKEEYVKYIEYAREELESDPNIRWRAQFVKNWNKPSTDIDDLPTPPPLPPSFDDIPDIDTADDSFTPTMYISPDYANELGVPQKPLRRF</sequence>
<dbReference type="InterPro" id="IPR036770">
    <property type="entry name" value="Ankyrin_rpt-contain_sf"/>
</dbReference>
<dbReference type="GO" id="GO:0047499">
    <property type="term" value="F:calcium-independent phospholipase A2 activity"/>
    <property type="evidence" value="ECO:0000318"/>
    <property type="project" value="GO_Central"/>
</dbReference>
<dbReference type="SUPFAM" id="SSF48403">
    <property type="entry name" value="Ankyrin repeat"/>
    <property type="match status" value="1"/>
</dbReference>
<protein>
    <recommendedName>
        <fullName evidence="1">phospholipase A2</fullName>
        <ecNumber evidence="1">3.1.1.4</ecNumber>
    </recommendedName>
</protein>
<dbReference type="OrthoDB" id="10021675at2759"/>
<gene>
    <name evidence="7" type="primary">WBGene00095726</name>
</gene>